<name>A0A0F9R1P3_9ZZZZ</name>
<organism evidence="1">
    <name type="scientific">marine sediment metagenome</name>
    <dbReference type="NCBI Taxonomy" id="412755"/>
    <lineage>
        <taxon>unclassified sequences</taxon>
        <taxon>metagenomes</taxon>
        <taxon>ecological metagenomes</taxon>
    </lineage>
</organism>
<sequence>MSPSPAVQAAKKKMQLARLEVKENDLDNYPEYYANQPTQVERARVSKIYKDNKQVLRDANEALEIAIITGEGLEGAREAQAIAAKVVEMSSPPRRGITGAGLGAAGGL</sequence>
<protein>
    <submittedName>
        <fullName evidence="1">Uncharacterized protein</fullName>
    </submittedName>
</protein>
<dbReference type="AlphaFoldDB" id="A0A0F9R1P3"/>
<reference evidence="1" key="1">
    <citation type="journal article" date="2015" name="Nature">
        <title>Complex archaea that bridge the gap between prokaryotes and eukaryotes.</title>
        <authorList>
            <person name="Spang A."/>
            <person name="Saw J.H."/>
            <person name="Jorgensen S.L."/>
            <person name="Zaremba-Niedzwiedzka K."/>
            <person name="Martijn J."/>
            <person name="Lind A.E."/>
            <person name="van Eijk R."/>
            <person name="Schleper C."/>
            <person name="Guy L."/>
            <person name="Ettema T.J."/>
        </authorList>
    </citation>
    <scope>NUCLEOTIDE SEQUENCE</scope>
</reference>
<comment type="caution">
    <text evidence="1">The sequence shown here is derived from an EMBL/GenBank/DDBJ whole genome shotgun (WGS) entry which is preliminary data.</text>
</comment>
<proteinExistence type="predicted"/>
<dbReference type="EMBL" id="LAZR01003355">
    <property type="protein sequence ID" value="KKN19226.1"/>
    <property type="molecule type" value="Genomic_DNA"/>
</dbReference>
<evidence type="ECO:0000313" key="1">
    <source>
        <dbReference type="EMBL" id="KKN19226.1"/>
    </source>
</evidence>
<accession>A0A0F9R1P3</accession>
<gene>
    <name evidence="1" type="ORF">LCGC14_0947950</name>
</gene>